<dbReference type="PANTHER" id="PTHR44846:SF1">
    <property type="entry name" value="MANNOSYL-D-GLYCERATE TRANSPORT_METABOLISM SYSTEM REPRESSOR MNGR-RELATED"/>
    <property type="match status" value="1"/>
</dbReference>
<dbReference type="PROSITE" id="PS50949">
    <property type="entry name" value="HTH_GNTR"/>
    <property type="match status" value="1"/>
</dbReference>
<dbReference type="SMART" id="SM00866">
    <property type="entry name" value="UTRA"/>
    <property type="match status" value="1"/>
</dbReference>
<dbReference type="InterPro" id="IPR011663">
    <property type="entry name" value="UTRA"/>
</dbReference>
<dbReference type="Pfam" id="PF00392">
    <property type="entry name" value="GntR"/>
    <property type="match status" value="1"/>
</dbReference>
<dbReference type="Gene3D" id="1.10.10.10">
    <property type="entry name" value="Winged helix-like DNA-binding domain superfamily/Winged helix DNA-binding domain"/>
    <property type="match status" value="1"/>
</dbReference>
<accession>A0A0K8NYA6</accession>
<dbReference type="InterPro" id="IPR036390">
    <property type="entry name" value="WH_DNA-bd_sf"/>
</dbReference>
<keyword evidence="2" id="KW-0238">DNA-binding</keyword>
<dbReference type="InterPro" id="IPR028978">
    <property type="entry name" value="Chorismate_lyase_/UTRA_dom_sf"/>
</dbReference>
<keyword evidence="1" id="KW-0805">Transcription regulation</keyword>
<dbReference type="RefSeq" id="WP_054019427.1">
    <property type="nucleotide sequence ID" value="NZ_BBYR01000021.1"/>
</dbReference>
<evidence type="ECO:0000259" key="4">
    <source>
        <dbReference type="PROSITE" id="PS50949"/>
    </source>
</evidence>
<dbReference type="Proteomes" id="UP000037660">
    <property type="component" value="Unassembled WGS sequence"/>
</dbReference>
<dbReference type="Pfam" id="PF07702">
    <property type="entry name" value="UTRA"/>
    <property type="match status" value="1"/>
</dbReference>
<dbReference type="GO" id="GO:0045892">
    <property type="term" value="P:negative regulation of DNA-templated transcription"/>
    <property type="evidence" value="ECO:0007669"/>
    <property type="project" value="TreeGrafter"/>
</dbReference>
<dbReference type="PANTHER" id="PTHR44846">
    <property type="entry name" value="MANNOSYL-D-GLYCERATE TRANSPORT/METABOLISM SYSTEM REPRESSOR MNGR-RELATED"/>
    <property type="match status" value="1"/>
</dbReference>
<dbReference type="AlphaFoldDB" id="A0A0K8NYA6"/>
<evidence type="ECO:0000313" key="5">
    <source>
        <dbReference type="EMBL" id="GAP35366.1"/>
    </source>
</evidence>
<dbReference type="InterPro" id="IPR000524">
    <property type="entry name" value="Tscrpt_reg_HTH_GntR"/>
</dbReference>
<keyword evidence="3" id="KW-0804">Transcription</keyword>
<dbReference type="Gene3D" id="3.40.1410.10">
    <property type="entry name" value="Chorismate lyase-like"/>
    <property type="match status" value="1"/>
</dbReference>
<dbReference type="SMART" id="SM00345">
    <property type="entry name" value="HTH_GNTR"/>
    <property type="match status" value="1"/>
</dbReference>
<evidence type="ECO:0000256" key="2">
    <source>
        <dbReference type="ARBA" id="ARBA00023125"/>
    </source>
</evidence>
<feature type="domain" description="HTH gntR-type" evidence="4">
    <location>
        <begin position="12"/>
        <end position="80"/>
    </location>
</feature>
<dbReference type="SUPFAM" id="SSF64288">
    <property type="entry name" value="Chorismate lyase-like"/>
    <property type="match status" value="1"/>
</dbReference>
<reference evidence="6" key="1">
    <citation type="submission" date="2015-07" db="EMBL/GenBank/DDBJ databases">
        <title>Discovery of a poly(ethylene terephthalate assimilation.</title>
        <authorList>
            <person name="Yoshida S."/>
            <person name="Hiraga K."/>
            <person name="Takehana T."/>
            <person name="Taniguchi I."/>
            <person name="Yamaji H."/>
            <person name="Maeda Y."/>
            <person name="Toyohara K."/>
            <person name="Miyamoto K."/>
            <person name="Kimura Y."/>
            <person name="Oda K."/>
        </authorList>
    </citation>
    <scope>NUCLEOTIDE SEQUENCE [LARGE SCALE GENOMIC DNA]</scope>
    <source>
        <strain evidence="6">NBRC 110686 / TISTR 2288 / 201-F6</strain>
    </source>
</reference>
<evidence type="ECO:0000256" key="1">
    <source>
        <dbReference type="ARBA" id="ARBA00023015"/>
    </source>
</evidence>
<comment type="caution">
    <text evidence="5">The sequence shown here is derived from an EMBL/GenBank/DDBJ whole genome shotgun (WGS) entry which is preliminary data.</text>
</comment>
<dbReference type="OrthoDB" id="8584262at2"/>
<keyword evidence="6" id="KW-1185">Reference proteome</keyword>
<dbReference type="SUPFAM" id="SSF46785">
    <property type="entry name" value="Winged helix' DNA-binding domain"/>
    <property type="match status" value="1"/>
</dbReference>
<evidence type="ECO:0000313" key="6">
    <source>
        <dbReference type="Proteomes" id="UP000037660"/>
    </source>
</evidence>
<dbReference type="InterPro" id="IPR050679">
    <property type="entry name" value="Bact_HTH_transcr_reg"/>
</dbReference>
<dbReference type="InterPro" id="IPR036388">
    <property type="entry name" value="WH-like_DNA-bd_sf"/>
</dbReference>
<dbReference type="STRING" id="1547922.ISF6_1137"/>
<dbReference type="CDD" id="cd07377">
    <property type="entry name" value="WHTH_GntR"/>
    <property type="match status" value="1"/>
</dbReference>
<dbReference type="EMBL" id="BBYR01000021">
    <property type="protein sequence ID" value="GAP35366.1"/>
    <property type="molecule type" value="Genomic_DNA"/>
</dbReference>
<name>A0A0K8NYA6_PISS1</name>
<sequence>MQIATVTPLPGQSRYAALADALRARIVAGEWPPGSALAAEQSLAADYGVALGTMRRALDLLAELGLVERVHGRGTFVRLGLGGAPMLRFFRFGHHDGEVPASRILARDTRAAPEPVARALGLGPGEPVLRLERLRSLGAQPVLLEEIWLPLPLFAALAEGDPAGWDDLLYPMFAQRCGVHVARAIDEIGFCAAAAAQAAVLGLPAGHPCARVQRRAFDLGGRCVESRRSLGDAHAFHYTVAIT</sequence>
<dbReference type="GO" id="GO:0003677">
    <property type="term" value="F:DNA binding"/>
    <property type="evidence" value="ECO:0007669"/>
    <property type="project" value="UniProtKB-KW"/>
</dbReference>
<gene>
    <name evidence="5" type="ORF">ISF6_1137</name>
</gene>
<dbReference type="GO" id="GO:0003700">
    <property type="term" value="F:DNA-binding transcription factor activity"/>
    <property type="evidence" value="ECO:0007669"/>
    <property type="project" value="InterPro"/>
</dbReference>
<reference evidence="5 6" key="2">
    <citation type="journal article" date="2016" name="Science">
        <title>A bacterium that degrades and assimilates poly(ethylene terephthalate).</title>
        <authorList>
            <person name="Yoshida S."/>
            <person name="Hiraga K."/>
            <person name="Takehana T."/>
            <person name="Taniguchi I."/>
            <person name="Yamaji H."/>
            <person name="Maeda Y."/>
            <person name="Toyohara K."/>
            <person name="Miyamoto K."/>
            <person name="Kimura Y."/>
            <person name="Oda K."/>
        </authorList>
    </citation>
    <scope>NUCLEOTIDE SEQUENCE [LARGE SCALE GENOMIC DNA]</scope>
    <source>
        <strain evidence="6">NBRC 110686 / TISTR 2288 / 201-F6</strain>
    </source>
</reference>
<protein>
    <submittedName>
        <fullName evidence="5">Putative alkanesulfonate metabolism utilization regulator</fullName>
    </submittedName>
</protein>
<evidence type="ECO:0000256" key="3">
    <source>
        <dbReference type="ARBA" id="ARBA00023163"/>
    </source>
</evidence>
<proteinExistence type="predicted"/>
<organism evidence="5 6">
    <name type="scientific">Piscinibacter sakaiensis</name>
    <name type="common">Ideonella sakaiensis</name>
    <dbReference type="NCBI Taxonomy" id="1547922"/>
    <lineage>
        <taxon>Bacteria</taxon>
        <taxon>Pseudomonadati</taxon>
        <taxon>Pseudomonadota</taxon>
        <taxon>Betaproteobacteria</taxon>
        <taxon>Burkholderiales</taxon>
        <taxon>Sphaerotilaceae</taxon>
        <taxon>Piscinibacter</taxon>
    </lineage>
</organism>